<sequence>MSDLKMTEQMLPGHLLELQLAQIDLLQAMYPDEDAIAIDDSSTTLLSKLQTFNSDTQSSEKVPARPSVVSLLLTLEADEDKKFQLEIAMPVTCDMKDRDLDEPPRAKIRLVQPPWMSKADASSITSNATKEKEEDLATRIEQIKDAVALHLSSPSQTTLLQSAECMESSSLVRVWFYFPSISTRSKRDDIVNYAPAYKLTGFLLSGKPGVLCLEGPSDKVDAYMKFIKTESWGDIPAHHKKVTERLREAISPGEKRVFEDMKEITDTLGERRGERANRNDMKLLEAWLVERGLGDAFMKVLT</sequence>
<keyword evidence="3" id="KW-1185">Reference proteome</keyword>
<dbReference type="InterPro" id="IPR016135">
    <property type="entry name" value="UBQ-conjugating_enzyme/RWD"/>
</dbReference>
<accession>A0AAN6XXZ4</accession>
<dbReference type="InterPro" id="IPR010541">
    <property type="entry name" value="Prp3_C"/>
</dbReference>
<dbReference type="PANTHER" id="PTHR15955:SF10">
    <property type="entry name" value="DUF1115 DOMAIN PROTEIN (AFU_ORTHOLOGUE AFUA_5G14750)"/>
    <property type="match status" value="1"/>
</dbReference>
<organism evidence="2 3">
    <name type="scientific">Rhypophila decipiens</name>
    <dbReference type="NCBI Taxonomy" id="261697"/>
    <lineage>
        <taxon>Eukaryota</taxon>
        <taxon>Fungi</taxon>
        <taxon>Dikarya</taxon>
        <taxon>Ascomycota</taxon>
        <taxon>Pezizomycotina</taxon>
        <taxon>Sordariomycetes</taxon>
        <taxon>Sordariomycetidae</taxon>
        <taxon>Sordariales</taxon>
        <taxon>Naviculisporaceae</taxon>
        <taxon>Rhypophila</taxon>
    </lineage>
</organism>
<reference evidence="2" key="2">
    <citation type="submission" date="2023-05" db="EMBL/GenBank/DDBJ databases">
        <authorList>
            <consortium name="Lawrence Berkeley National Laboratory"/>
            <person name="Steindorff A."/>
            <person name="Hensen N."/>
            <person name="Bonometti L."/>
            <person name="Westerberg I."/>
            <person name="Brannstrom I.O."/>
            <person name="Guillou S."/>
            <person name="Cros-Aarteil S."/>
            <person name="Calhoun S."/>
            <person name="Haridas S."/>
            <person name="Kuo A."/>
            <person name="Mondo S."/>
            <person name="Pangilinan J."/>
            <person name="Riley R."/>
            <person name="Labutti K."/>
            <person name="Andreopoulos B."/>
            <person name="Lipzen A."/>
            <person name="Chen C."/>
            <person name="Yanf M."/>
            <person name="Daum C."/>
            <person name="Ng V."/>
            <person name="Clum A."/>
            <person name="Ohm R."/>
            <person name="Martin F."/>
            <person name="Silar P."/>
            <person name="Natvig D."/>
            <person name="Lalanne C."/>
            <person name="Gautier V."/>
            <person name="Ament-Velasquez S.L."/>
            <person name="Kruys A."/>
            <person name="Hutchinson M.I."/>
            <person name="Powell A.J."/>
            <person name="Barry K."/>
            <person name="Miller A.N."/>
            <person name="Grigoriev I.V."/>
            <person name="Debuchy R."/>
            <person name="Gladieux P."/>
            <person name="Thoren M.H."/>
            <person name="Johannesson H."/>
        </authorList>
    </citation>
    <scope>NUCLEOTIDE SEQUENCE</scope>
    <source>
        <strain evidence="2">PSN293</strain>
    </source>
</reference>
<dbReference type="InterPro" id="IPR017359">
    <property type="entry name" value="Phi-like"/>
</dbReference>
<dbReference type="EMBL" id="MU858220">
    <property type="protein sequence ID" value="KAK4208998.1"/>
    <property type="molecule type" value="Genomic_DNA"/>
</dbReference>
<dbReference type="CDD" id="cd24163">
    <property type="entry name" value="RWDD2_C"/>
    <property type="match status" value="1"/>
</dbReference>
<dbReference type="AlphaFoldDB" id="A0AAN6XXZ4"/>
<name>A0AAN6XXZ4_9PEZI</name>
<dbReference type="Proteomes" id="UP001301769">
    <property type="component" value="Unassembled WGS sequence"/>
</dbReference>
<evidence type="ECO:0000313" key="3">
    <source>
        <dbReference type="Proteomes" id="UP001301769"/>
    </source>
</evidence>
<evidence type="ECO:0000313" key="2">
    <source>
        <dbReference type="EMBL" id="KAK4208998.1"/>
    </source>
</evidence>
<feature type="domain" description="Small nuclear ribonucleoprotein Prp3 C-terminal" evidence="1">
    <location>
        <begin position="175"/>
        <end position="292"/>
    </location>
</feature>
<proteinExistence type="predicted"/>
<comment type="caution">
    <text evidence="2">The sequence shown here is derived from an EMBL/GenBank/DDBJ whole genome shotgun (WGS) entry which is preliminary data.</text>
</comment>
<dbReference type="PANTHER" id="PTHR15955">
    <property type="entry name" value="RWD DOMAIN CONTAINING PROTEIN 2"/>
    <property type="match status" value="1"/>
</dbReference>
<protein>
    <recommendedName>
        <fullName evidence="1">Small nuclear ribonucleoprotein Prp3 C-terminal domain-containing protein</fullName>
    </recommendedName>
</protein>
<reference evidence="2" key="1">
    <citation type="journal article" date="2023" name="Mol. Phylogenet. Evol.">
        <title>Genome-scale phylogeny and comparative genomics of the fungal order Sordariales.</title>
        <authorList>
            <person name="Hensen N."/>
            <person name="Bonometti L."/>
            <person name="Westerberg I."/>
            <person name="Brannstrom I.O."/>
            <person name="Guillou S."/>
            <person name="Cros-Aarteil S."/>
            <person name="Calhoun S."/>
            <person name="Haridas S."/>
            <person name="Kuo A."/>
            <person name="Mondo S."/>
            <person name="Pangilinan J."/>
            <person name="Riley R."/>
            <person name="LaButti K."/>
            <person name="Andreopoulos B."/>
            <person name="Lipzen A."/>
            <person name="Chen C."/>
            <person name="Yan M."/>
            <person name="Daum C."/>
            <person name="Ng V."/>
            <person name="Clum A."/>
            <person name="Steindorff A."/>
            <person name="Ohm R.A."/>
            <person name="Martin F."/>
            <person name="Silar P."/>
            <person name="Natvig D.O."/>
            <person name="Lalanne C."/>
            <person name="Gautier V."/>
            <person name="Ament-Velasquez S.L."/>
            <person name="Kruys A."/>
            <person name="Hutchinson M.I."/>
            <person name="Powell A.J."/>
            <person name="Barry K."/>
            <person name="Miller A.N."/>
            <person name="Grigoriev I.V."/>
            <person name="Debuchy R."/>
            <person name="Gladieux P."/>
            <person name="Hiltunen Thoren M."/>
            <person name="Johannesson H."/>
        </authorList>
    </citation>
    <scope>NUCLEOTIDE SEQUENCE</scope>
    <source>
        <strain evidence="2">PSN293</strain>
    </source>
</reference>
<dbReference type="SUPFAM" id="SSF54495">
    <property type="entry name" value="UBC-like"/>
    <property type="match status" value="1"/>
</dbReference>
<evidence type="ECO:0000259" key="1">
    <source>
        <dbReference type="Pfam" id="PF06544"/>
    </source>
</evidence>
<gene>
    <name evidence="2" type="ORF">QBC37DRAFT_431054</name>
</gene>
<dbReference type="InterPro" id="IPR059181">
    <property type="entry name" value="RWDD2A-B_C"/>
</dbReference>
<dbReference type="Gene3D" id="3.10.110.10">
    <property type="entry name" value="Ubiquitin Conjugating Enzyme"/>
    <property type="match status" value="1"/>
</dbReference>
<dbReference type="Pfam" id="PF06544">
    <property type="entry name" value="Prp3_C"/>
    <property type="match status" value="1"/>
</dbReference>
<dbReference type="PIRSF" id="PIRSF038021">
    <property type="entry name" value="UCP038021_RWDD2"/>
    <property type="match status" value="1"/>
</dbReference>